<dbReference type="PANTHER" id="PTHR13061:SF56">
    <property type="entry name" value="PROTEIN YRDA"/>
    <property type="match status" value="1"/>
</dbReference>
<gene>
    <name evidence="1" type="ORF">JHT90_13110</name>
</gene>
<dbReference type="Gene3D" id="2.160.10.10">
    <property type="entry name" value="Hexapeptide repeat proteins"/>
    <property type="match status" value="1"/>
</dbReference>
<proteinExistence type="predicted"/>
<dbReference type="InterPro" id="IPR047324">
    <property type="entry name" value="LbH_gamma_CA-like"/>
</dbReference>
<accession>A0A974NET6</accession>
<dbReference type="Pfam" id="PF00132">
    <property type="entry name" value="Hexapep"/>
    <property type="match status" value="2"/>
</dbReference>
<name>A0A974NET6_9GAMM</name>
<dbReference type="KEGG" id="eaz:JHT90_13110"/>
<dbReference type="InterPro" id="IPR050484">
    <property type="entry name" value="Transf_Hexapept/Carb_Anhydrase"/>
</dbReference>
<dbReference type="EMBL" id="CP067393">
    <property type="protein sequence ID" value="QQP85306.1"/>
    <property type="molecule type" value="Genomic_DNA"/>
</dbReference>
<evidence type="ECO:0000313" key="2">
    <source>
        <dbReference type="Proteomes" id="UP000595278"/>
    </source>
</evidence>
<dbReference type="RefSeq" id="WP_201091764.1">
    <property type="nucleotide sequence ID" value="NZ_CP067393.1"/>
</dbReference>
<dbReference type="Proteomes" id="UP000595278">
    <property type="component" value="Chromosome"/>
</dbReference>
<dbReference type="SUPFAM" id="SSF51161">
    <property type="entry name" value="Trimeric LpxA-like enzymes"/>
    <property type="match status" value="1"/>
</dbReference>
<dbReference type="CDD" id="cd04645">
    <property type="entry name" value="LbH_gamma_CA_like"/>
    <property type="match status" value="1"/>
</dbReference>
<protein>
    <submittedName>
        <fullName evidence="1">Gamma carbonic anhydrase family protein</fullName>
    </submittedName>
</protein>
<evidence type="ECO:0000313" key="1">
    <source>
        <dbReference type="EMBL" id="QQP85306.1"/>
    </source>
</evidence>
<dbReference type="PANTHER" id="PTHR13061">
    <property type="entry name" value="DYNACTIN SUBUNIT P25"/>
    <property type="match status" value="1"/>
</dbReference>
<sequence length="174" mass="18719">MPIRPYKGTTPTLGKEVFVDETAIIIGDVVLGDQCSVWPYAVIRGDVHTIRVGDRTNIQDGCVLHVSHINLEVNKTGSGLVIGEDVTVGHKAVLHGCTIGDRVLIGIGSIILDNAQIGNDVIIGAGTVVPQGKHLNGGYLYVGNPARQLRPLIESEKELLRYGSAHYVKLKDTY</sequence>
<dbReference type="InterPro" id="IPR011004">
    <property type="entry name" value="Trimer_LpxA-like_sf"/>
</dbReference>
<dbReference type="AlphaFoldDB" id="A0A974NET6"/>
<keyword evidence="2" id="KW-1185">Reference proteome</keyword>
<organism evidence="1 2">
    <name type="scientific">Entomomonas asaccharolytica</name>
    <dbReference type="NCBI Taxonomy" id="2785331"/>
    <lineage>
        <taxon>Bacteria</taxon>
        <taxon>Pseudomonadati</taxon>
        <taxon>Pseudomonadota</taxon>
        <taxon>Gammaproteobacteria</taxon>
        <taxon>Pseudomonadales</taxon>
        <taxon>Pseudomonadaceae</taxon>
        <taxon>Entomomonas</taxon>
    </lineage>
</organism>
<dbReference type="InterPro" id="IPR001451">
    <property type="entry name" value="Hexapep"/>
</dbReference>
<reference evidence="1 2" key="1">
    <citation type="submission" date="2021-01" db="EMBL/GenBank/DDBJ databases">
        <title>Entomomonas sp. F2A isolated from a house cricket (Acheta domesticus).</title>
        <authorList>
            <person name="Spergser J."/>
            <person name="Busse H.-J."/>
        </authorList>
    </citation>
    <scope>NUCLEOTIDE SEQUENCE [LARGE SCALE GENOMIC DNA]</scope>
    <source>
        <strain evidence="1 2">F2A</strain>
    </source>
</reference>